<dbReference type="Pfam" id="PF00534">
    <property type="entry name" value="Glycos_transf_1"/>
    <property type="match status" value="1"/>
</dbReference>
<protein>
    <submittedName>
        <fullName evidence="3">DUF1972 domain-containing protein</fullName>
    </submittedName>
</protein>
<dbReference type="Pfam" id="PF09314">
    <property type="entry name" value="DUF1972"/>
    <property type="match status" value="1"/>
</dbReference>
<keyword evidence="4" id="KW-1185">Reference proteome</keyword>
<dbReference type="InterPro" id="IPR001296">
    <property type="entry name" value="Glyco_trans_1"/>
</dbReference>
<gene>
    <name evidence="3" type="ORF">ACFQ39_04910</name>
</gene>
<name>A0ABW3Y0F4_9FLAO</name>
<evidence type="ECO:0000259" key="2">
    <source>
        <dbReference type="Pfam" id="PF09314"/>
    </source>
</evidence>
<evidence type="ECO:0000313" key="4">
    <source>
        <dbReference type="Proteomes" id="UP001597201"/>
    </source>
</evidence>
<organism evidence="3 4">
    <name type="scientific">Namhaeicola litoreus</name>
    <dbReference type="NCBI Taxonomy" id="1052145"/>
    <lineage>
        <taxon>Bacteria</taxon>
        <taxon>Pseudomonadati</taxon>
        <taxon>Bacteroidota</taxon>
        <taxon>Flavobacteriia</taxon>
        <taxon>Flavobacteriales</taxon>
        <taxon>Flavobacteriaceae</taxon>
        <taxon>Namhaeicola</taxon>
    </lineage>
</organism>
<evidence type="ECO:0000259" key="1">
    <source>
        <dbReference type="Pfam" id="PF00534"/>
    </source>
</evidence>
<accession>A0ABW3Y0F4</accession>
<reference evidence="4" key="1">
    <citation type="journal article" date="2019" name="Int. J. Syst. Evol. Microbiol.">
        <title>The Global Catalogue of Microorganisms (GCM) 10K type strain sequencing project: providing services to taxonomists for standard genome sequencing and annotation.</title>
        <authorList>
            <consortium name="The Broad Institute Genomics Platform"/>
            <consortium name="The Broad Institute Genome Sequencing Center for Infectious Disease"/>
            <person name="Wu L."/>
            <person name="Ma J."/>
        </authorList>
    </citation>
    <scope>NUCLEOTIDE SEQUENCE [LARGE SCALE GENOMIC DNA]</scope>
    <source>
        <strain evidence="4">CCUG 61485</strain>
    </source>
</reference>
<feature type="domain" description="Glycosyl transferase family 1" evidence="1">
    <location>
        <begin position="195"/>
        <end position="327"/>
    </location>
</feature>
<dbReference type="InterPro" id="IPR015393">
    <property type="entry name" value="DUF1972"/>
</dbReference>
<dbReference type="Gene3D" id="3.40.50.2000">
    <property type="entry name" value="Glycogen Phosphorylase B"/>
    <property type="match status" value="2"/>
</dbReference>
<evidence type="ECO:0000313" key="3">
    <source>
        <dbReference type="EMBL" id="MFD1314945.1"/>
    </source>
</evidence>
<dbReference type="Proteomes" id="UP001597201">
    <property type="component" value="Unassembled WGS sequence"/>
</dbReference>
<dbReference type="SUPFAM" id="SSF53756">
    <property type="entry name" value="UDP-Glycosyltransferase/glycogen phosphorylase"/>
    <property type="match status" value="1"/>
</dbReference>
<dbReference type="EMBL" id="JBHTMY010000002">
    <property type="protein sequence ID" value="MFD1314945.1"/>
    <property type="molecule type" value="Genomic_DNA"/>
</dbReference>
<sequence>MNIGIIGTKGIPNRYGGFEQFAEFLSVYLVEKGHSVTVYCPNHQSYKSKIYKGVNLVFKTEPSFLGPSGQFIYDFHCLRHARKADFDILLQLGYTSNTIWWFLLPKNAVVLSNMDGLEWQRVKYNYFVRRFLRIAEYLAVKSSDICISDSIEIKKYLRNKYKIDTAFIAYGAVPFEQPEASFLKKYEVEPYGYSMLIARMEKENNIEMILDGYVKGGSEKPFIVIGDAEGNSFGRYLINKFKANSQIRFLGQNYNQEDLNNLRFYARAYFHGHSVGGTNPSLIEAMASQAFVIAHNNVFNKAVLNDDAFYFKNVEEVADYSLTVEKKNYLHFVNKNLQKVKEQYSLEKIHQAYLNLFETACKKS</sequence>
<feature type="domain" description="DUF1972" evidence="2">
    <location>
        <begin position="3"/>
        <end position="172"/>
    </location>
</feature>
<comment type="caution">
    <text evidence="3">The sequence shown here is derived from an EMBL/GenBank/DDBJ whole genome shotgun (WGS) entry which is preliminary data.</text>
</comment>
<dbReference type="RefSeq" id="WP_377176870.1">
    <property type="nucleotide sequence ID" value="NZ_JBHTMY010000002.1"/>
</dbReference>
<proteinExistence type="predicted"/>